<evidence type="ECO:0000313" key="3">
    <source>
        <dbReference type="EMBL" id="KAJ3220818.1"/>
    </source>
</evidence>
<dbReference type="Proteomes" id="UP001211065">
    <property type="component" value="Unassembled WGS sequence"/>
</dbReference>
<dbReference type="AlphaFoldDB" id="A0AAD5U464"/>
<evidence type="ECO:0000313" key="4">
    <source>
        <dbReference type="Proteomes" id="UP001211065"/>
    </source>
</evidence>
<feature type="compositionally biased region" description="Polar residues" evidence="1">
    <location>
        <begin position="429"/>
        <end position="445"/>
    </location>
</feature>
<dbReference type="EMBL" id="JADGJW010000271">
    <property type="protein sequence ID" value="KAJ3220818.1"/>
    <property type="molecule type" value="Genomic_DNA"/>
</dbReference>
<feature type="region of interest" description="Disordered" evidence="1">
    <location>
        <begin position="51"/>
        <end position="71"/>
    </location>
</feature>
<keyword evidence="2" id="KW-0472">Membrane</keyword>
<name>A0AAD5U464_9FUNG</name>
<sequence>MLLKRKTTKRATSSPSLTTFKQTQTEGVIFETSTSKSQISEKTVTVFQTISSPSSSSTTLPSATPSQTSASSILSSEKTITQTVIATPSLDSSLINQQQGNRSDSFPQNQTVIYTSIILILIFFALGLIFIVFYYKKKNKKNKNLNAQSRNIKGGFSTLNSRFFSGLPGYFNANMRENGSRHARGDMENSLYTQPEPYYTSNEANSGYDFKLSKDAIPAFEKKLSLSPPVVSTPSKVPEANNGHVKSEIEKLFRLSYQTNVTKEELMALVKTLDLQSRSLNGTNAKARNEDSPLTVYLQNLFLDAKNHQALEHSLNKDMGLPSNLKRELLDEIKRIQIELELKLESMESDDEGNDNASLTAATIRKSKFGREGINEEWNISYYLEEPYGTELVPSQVNSSGSSEVKRDLSLPYTNDINVKKSINNSFSAQSVDSGRNISHNSVSGGHNAKYENDNCANHISNDSKPRKNEEYMTSANRYMNSYINENVIS</sequence>
<protein>
    <submittedName>
        <fullName evidence="3">Uncharacterized protein</fullName>
    </submittedName>
</protein>
<evidence type="ECO:0000256" key="2">
    <source>
        <dbReference type="SAM" id="Phobius"/>
    </source>
</evidence>
<keyword evidence="2" id="KW-1133">Transmembrane helix</keyword>
<feature type="transmembrane region" description="Helical" evidence="2">
    <location>
        <begin position="112"/>
        <end position="135"/>
    </location>
</feature>
<reference evidence="3" key="1">
    <citation type="submission" date="2020-05" db="EMBL/GenBank/DDBJ databases">
        <title>Phylogenomic resolution of chytrid fungi.</title>
        <authorList>
            <person name="Stajich J.E."/>
            <person name="Amses K."/>
            <person name="Simmons R."/>
            <person name="Seto K."/>
            <person name="Myers J."/>
            <person name="Bonds A."/>
            <person name="Quandt C.A."/>
            <person name="Barry K."/>
            <person name="Liu P."/>
            <person name="Grigoriev I."/>
            <person name="Longcore J.E."/>
            <person name="James T.Y."/>
        </authorList>
    </citation>
    <scope>NUCLEOTIDE SEQUENCE</scope>
    <source>
        <strain evidence="3">JEL0476</strain>
    </source>
</reference>
<keyword evidence="4" id="KW-1185">Reference proteome</keyword>
<organism evidence="3 4">
    <name type="scientific">Clydaea vesicula</name>
    <dbReference type="NCBI Taxonomy" id="447962"/>
    <lineage>
        <taxon>Eukaryota</taxon>
        <taxon>Fungi</taxon>
        <taxon>Fungi incertae sedis</taxon>
        <taxon>Chytridiomycota</taxon>
        <taxon>Chytridiomycota incertae sedis</taxon>
        <taxon>Chytridiomycetes</taxon>
        <taxon>Lobulomycetales</taxon>
        <taxon>Lobulomycetaceae</taxon>
        <taxon>Clydaea</taxon>
    </lineage>
</organism>
<proteinExistence type="predicted"/>
<comment type="caution">
    <text evidence="3">The sequence shown here is derived from an EMBL/GenBank/DDBJ whole genome shotgun (WGS) entry which is preliminary data.</text>
</comment>
<accession>A0AAD5U464</accession>
<feature type="region of interest" description="Disordered" evidence="1">
    <location>
        <begin position="429"/>
        <end position="469"/>
    </location>
</feature>
<gene>
    <name evidence="3" type="ORF">HK099_003995</name>
</gene>
<keyword evidence="2" id="KW-0812">Transmembrane</keyword>
<evidence type="ECO:0000256" key="1">
    <source>
        <dbReference type="SAM" id="MobiDB-lite"/>
    </source>
</evidence>